<protein>
    <submittedName>
        <fullName evidence="1">Uncharacterized protein</fullName>
    </submittedName>
</protein>
<accession>A0A0G9HCU4</accession>
<dbReference type="AlphaFoldDB" id="A0A0G9HCU4"/>
<evidence type="ECO:0000313" key="1">
    <source>
        <dbReference type="EMBL" id="APG05125.1"/>
    </source>
</evidence>
<dbReference type="PATRIC" id="fig|1440763.5.peg.1365"/>
<sequence>MPQHALADATTSFTQRILIGVRYPLRGAALITILAVAAFQLLTIVPISLVRVLVLFLSWIALYTYAIECLRHSADGFADPPEMAVNTEDRTSVALIVIQLAGNAFALLATLYFGTPGLLVLLLFAFVLPIMTMSLTFDGVEAALNPLTWITVVARLGGDYLLLFAIVTGAALLQAGAIYALLGRGPTFLGTAAFYVVANYLTIYTFHLMGALIHHRHESLGYQPESEVIAEAANPDDDVALLGHVNLIARDDIPGATDILTERLREGLAAVAMHTRYRELLRVQGRLPELLVHGQIWIAALVQAKEERRALGVVQDCVDVDPAFLPDATITCGPLADTAAHGGMTRLALHLALGYLRAWPGDMGAPHYGLLALRMHERQREPAEAAALGRRLLAAYPDHPLRGDIEALLASLATTRKVSP</sequence>
<dbReference type="OrthoDB" id="5698243at2"/>
<dbReference type="RefSeq" id="WP_046967177.1">
    <property type="nucleotide sequence ID" value="NZ_CP017480.1"/>
</dbReference>
<dbReference type="KEGG" id="lrz:BJI69_15295"/>
<dbReference type="EMBL" id="CP017480">
    <property type="protein sequence ID" value="APG05125.1"/>
    <property type="molecule type" value="Genomic_DNA"/>
</dbReference>
<gene>
    <name evidence="1" type="ORF">BJI69_15295</name>
</gene>
<proteinExistence type="predicted"/>
<dbReference type="STRING" id="1440763.BJI69_15295"/>
<dbReference type="Proteomes" id="UP000182987">
    <property type="component" value="Chromosome"/>
</dbReference>
<organism evidence="1 2">
    <name type="scientific">Luteibacter rhizovicinus DSM 16549</name>
    <dbReference type="NCBI Taxonomy" id="1440763"/>
    <lineage>
        <taxon>Bacteria</taxon>
        <taxon>Pseudomonadati</taxon>
        <taxon>Pseudomonadota</taxon>
        <taxon>Gammaproteobacteria</taxon>
        <taxon>Lysobacterales</taxon>
        <taxon>Rhodanobacteraceae</taxon>
        <taxon>Luteibacter</taxon>
    </lineage>
</organism>
<name>A0A0G9HCU4_9GAMM</name>
<reference evidence="2" key="1">
    <citation type="submission" date="2016-09" db="EMBL/GenBank/DDBJ databases">
        <authorList>
            <person name="Lysoe E."/>
        </authorList>
    </citation>
    <scope>NUCLEOTIDE SEQUENCE [LARGE SCALE GENOMIC DNA]</scope>
    <source>
        <strain evidence="2">LJ96T</strain>
    </source>
</reference>
<keyword evidence="2" id="KW-1185">Reference proteome</keyword>
<evidence type="ECO:0000313" key="2">
    <source>
        <dbReference type="Proteomes" id="UP000182987"/>
    </source>
</evidence>